<accession>A0AAE6ZDU8</accession>
<dbReference type="EMBL" id="CP051205">
    <property type="protein sequence ID" value="QJB30052.1"/>
    <property type="molecule type" value="Genomic_DNA"/>
</dbReference>
<keyword evidence="2" id="KW-0560">Oxidoreductase</keyword>
<dbReference type="InterPro" id="IPR020904">
    <property type="entry name" value="Sc_DH/Rdtase_CS"/>
</dbReference>
<comment type="similarity">
    <text evidence="1 3">Belongs to the short-chain dehydrogenases/reductases (SDR) family.</text>
</comment>
<dbReference type="InterPro" id="IPR036291">
    <property type="entry name" value="NAD(P)-bd_dom_sf"/>
</dbReference>
<feature type="compositionally biased region" description="Basic and acidic residues" evidence="4">
    <location>
        <begin position="271"/>
        <end position="288"/>
    </location>
</feature>
<reference evidence="5" key="2">
    <citation type="submission" date="2020-09" db="EMBL/GenBank/DDBJ databases">
        <authorList>
            <person name="Kittiwongwattana C."/>
        </authorList>
    </citation>
    <scope>NUCLEOTIDE SEQUENCE</scope>
    <source>
        <strain evidence="6">1303</strain>
        <strain evidence="5">1310</strain>
    </source>
</reference>
<dbReference type="Pfam" id="PF00106">
    <property type="entry name" value="adh_short"/>
    <property type="match status" value="1"/>
</dbReference>
<dbReference type="InterPro" id="IPR002347">
    <property type="entry name" value="SDR_fam"/>
</dbReference>
<dbReference type="PANTHER" id="PTHR44196">
    <property type="entry name" value="DEHYDROGENASE/REDUCTASE SDR FAMILY MEMBER 7B"/>
    <property type="match status" value="1"/>
</dbReference>
<proteinExistence type="inferred from homology"/>
<evidence type="ECO:0000313" key="5">
    <source>
        <dbReference type="EMBL" id="QJB30052.1"/>
    </source>
</evidence>
<sequence>MSTVNVENRNRYALITGATSGIGYELAVLFAQDSYNLILVARCEDRLQEVTNKLKQLYSVEVTPLAVNLFKSTAAQEIFRATSDMGIQIDVLVNNAGQGEWGPFAETALERDMDIIQLNVNAPVALTRLYLPEMLRRNEGRILQMGSEAGTMPMPLLSVYAATKAFILSFSAALSEELRDTNVTVTALLPGATDTDFFHKAKQDDTVTYREKPLLTPEKVARDGYEALMKGKNRVISGARTKLHVFEGEWLPTEKVASDARKLNEPSSKGGGEKWPVHAASMEERESIMGETGSISGDRKRR</sequence>
<dbReference type="GO" id="GO:0016491">
    <property type="term" value="F:oxidoreductase activity"/>
    <property type="evidence" value="ECO:0007669"/>
    <property type="project" value="UniProtKB-KW"/>
</dbReference>
<dbReference type="KEGG" id="coy:HF329_01500"/>
<name>A0AAE6ZDU8_9BACT</name>
<dbReference type="CDD" id="cd05233">
    <property type="entry name" value="SDR_c"/>
    <property type="match status" value="1"/>
</dbReference>
<dbReference type="PROSITE" id="PS00061">
    <property type="entry name" value="ADH_SHORT"/>
    <property type="match status" value="1"/>
</dbReference>
<evidence type="ECO:0000313" key="6">
    <source>
        <dbReference type="EMBL" id="QJB36549.1"/>
    </source>
</evidence>
<dbReference type="PRINTS" id="PR00080">
    <property type="entry name" value="SDRFAMILY"/>
</dbReference>
<reference evidence="7" key="1">
    <citation type="submission" date="2020-04" db="EMBL/GenBank/DDBJ databases">
        <authorList>
            <person name="Kittiwongwattana C."/>
        </authorList>
    </citation>
    <scope>NUCLEOTIDE SEQUENCE [LARGE SCALE GENOMIC DNA]</scope>
    <source>
        <strain evidence="7">1310</strain>
    </source>
</reference>
<dbReference type="PRINTS" id="PR00081">
    <property type="entry name" value="GDHRDH"/>
</dbReference>
<protein>
    <submittedName>
        <fullName evidence="5">SDR family oxidoreductase</fullName>
    </submittedName>
</protein>
<feature type="region of interest" description="Disordered" evidence="4">
    <location>
        <begin position="257"/>
        <end position="302"/>
    </location>
</feature>
<evidence type="ECO:0000313" key="8">
    <source>
        <dbReference type="Proteomes" id="UP000503144"/>
    </source>
</evidence>
<dbReference type="AlphaFoldDB" id="A0AAE6ZDU8"/>
<evidence type="ECO:0000256" key="4">
    <source>
        <dbReference type="SAM" id="MobiDB-lite"/>
    </source>
</evidence>
<evidence type="ECO:0000256" key="1">
    <source>
        <dbReference type="ARBA" id="ARBA00006484"/>
    </source>
</evidence>
<dbReference type="Gene3D" id="3.40.50.720">
    <property type="entry name" value="NAD(P)-binding Rossmann-like Domain"/>
    <property type="match status" value="1"/>
</dbReference>
<evidence type="ECO:0000256" key="3">
    <source>
        <dbReference type="RuleBase" id="RU000363"/>
    </source>
</evidence>
<dbReference type="PANTHER" id="PTHR44196:SF2">
    <property type="entry name" value="SHORT-CHAIN DEHYDROGENASE-RELATED"/>
    <property type="match status" value="1"/>
</dbReference>
<dbReference type="RefSeq" id="WP_168802338.1">
    <property type="nucleotide sequence ID" value="NZ_CP051204.2"/>
</dbReference>
<keyword evidence="8" id="KW-1185">Reference proteome</keyword>
<dbReference type="GO" id="GO:0016020">
    <property type="term" value="C:membrane"/>
    <property type="evidence" value="ECO:0007669"/>
    <property type="project" value="TreeGrafter"/>
</dbReference>
<dbReference type="Proteomes" id="UP000503144">
    <property type="component" value="Chromosome"/>
</dbReference>
<dbReference type="Proteomes" id="UP000502421">
    <property type="component" value="Chromosome"/>
</dbReference>
<dbReference type="SUPFAM" id="SSF51735">
    <property type="entry name" value="NAD(P)-binding Rossmann-fold domains"/>
    <property type="match status" value="1"/>
</dbReference>
<gene>
    <name evidence="6" type="ORF">HF324_01205</name>
    <name evidence="5" type="ORF">HF329_01500</name>
</gene>
<dbReference type="EMBL" id="CP051204">
    <property type="protein sequence ID" value="QJB36549.1"/>
    <property type="molecule type" value="Genomic_DNA"/>
</dbReference>
<organism evidence="5 7">
    <name type="scientific">Chitinophaga oryzae</name>
    <dbReference type="NCBI Taxonomy" id="2725414"/>
    <lineage>
        <taxon>Bacteria</taxon>
        <taxon>Pseudomonadati</taxon>
        <taxon>Bacteroidota</taxon>
        <taxon>Chitinophagia</taxon>
        <taxon>Chitinophagales</taxon>
        <taxon>Chitinophagaceae</taxon>
        <taxon>Chitinophaga</taxon>
    </lineage>
</organism>
<evidence type="ECO:0000313" key="7">
    <source>
        <dbReference type="Proteomes" id="UP000502421"/>
    </source>
</evidence>
<evidence type="ECO:0000256" key="2">
    <source>
        <dbReference type="ARBA" id="ARBA00023002"/>
    </source>
</evidence>